<feature type="domain" description="DNA-directed RNA polymerase N-terminal" evidence="10">
    <location>
        <begin position="137"/>
        <end position="435"/>
    </location>
</feature>
<dbReference type="InterPro" id="IPR046950">
    <property type="entry name" value="DNA-dir_Rpol_C_phage-type"/>
</dbReference>
<dbReference type="SMART" id="SM01311">
    <property type="entry name" value="RPOL_N"/>
    <property type="match status" value="1"/>
</dbReference>
<dbReference type="AlphaFoldDB" id="A0A2A2JW54"/>
<dbReference type="STRING" id="2018661.A0A2A2JW54"/>
<comment type="similarity">
    <text evidence="1 9">Belongs to the phage and mitochondrial RNA polymerase family.</text>
</comment>
<dbReference type="OrthoDB" id="276422at2759"/>
<comment type="function">
    <text evidence="9">DNA-dependent RNA polymerase catalyzes the transcription of DNA into RNA using the four ribonucleoside triphosphates as substrates.</text>
</comment>
<gene>
    <name evidence="11" type="ORF">WR25_13499</name>
</gene>
<dbReference type="InterPro" id="IPR043502">
    <property type="entry name" value="DNA/RNA_pol_sf"/>
</dbReference>
<dbReference type="GO" id="GO:0003899">
    <property type="term" value="F:DNA-directed RNA polymerase activity"/>
    <property type="evidence" value="ECO:0007669"/>
    <property type="project" value="UniProtKB-EC"/>
</dbReference>
<evidence type="ECO:0000256" key="9">
    <source>
        <dbReference type="RuleBase" id="RU003805"/>
    </source>
</evidence>
<dbReference type="PANTHER" id="PTHR10102">
    <property type="entry name" value="DNA-DIRECTED RNA POLYMERASE, MITOCHONDRIAL"/>
    <property type="match status" value="1"/>
</dbReference>
<keyword evidence="3 9" id="KW-0240">DNA-directed RNA polymerase</keyword>
<keyword evidence="5 9" id="KW-0548">Nucleotidyltransferase</keyword>
<evidence type="ECO:0000313" key="12">
    <source>
        <dbReference type="Proteomes" id="UP000218231"/>
    </source>
</evidence>
<dbReference type="Pfam" id="PF00940">
    <property type="entry name" value="RNA_pol"/>
    <property type="match status" value="1"/>
</dbReference>
<dbReference type="PANTHER" id="PTHR10102:SF0">
    <property type="entry name" value="DNA-DIRECTED RNA POLYMERASE, MITOCHONDRIAL"/>
    <property type="match status" value="1"/>
</dbReference>
<proteinExistence type="inferred from homology"/>
<keyword evidence="6" id="KW-0809">Transit peptide</keyword>
<dbReference type="EMBL" id="LIAE01010192">
    <property type="protein sequence ID" value="PAV65822.1"/>
    <property type="molecule type" value="Genomic_DNA"/>
</dbReference>
<keyword evidence="4 9" id="KW-0808">Transferase</keyword>
<evidence type="ECO:0000313" key="11">
    <source>
        <dbReference type="EMBL" id="PAV65822.1"/>
    </source>
</evidence>
<dbReference type="PROSITE" id="PS00489">
    <property type="entry name" value="RNA_POL_PHAGE_2"/>
    <property type="match status" value="1"/>
</dbReference>
<protein>
    <recommendedName>
        <fullName evidence="2 9">DNA-directed RNA polymerase</fullName>
        <ecNumber evidence="2 9">2.7.7.6</ecNumber>
    </recommendedName>
</protein>
<accession>A0A2A2JW54</accession>
<evidence type="ECO:0000256" key="2">
    <source>
        <dbReference type="ARBA" id="ARBA00012418"/>
    </source>
</evidence>
<evidence type="ECO:0000256" key="1">
    <source>
        <dbReference type="ARBA" id="ARBA00009493"/>
    </source>
</evidence>
<evidence type="ECO:0000256" key="7">
    <source>
        <dbReference type="ARBA" id="ARBA00023163"/>
    </source>
</evidence>
<comment type="caution">
    <text evidence="11">The sequence shown here is derived from an EMBL/GenBank/DDBJ whole genome shotgun (WGS) entry which is preliminary data.</text>
</comment>
<dbReference type="FunFam" id="1.10.287.280:FF:000001">
    <property type="entry name" value="DNA-directed RNA polymerase"/>
    <property type="match status" value="1"/>
</dbReference>
<dbReference type="Gene3D" id="1.10.287.280">
    <property type="match status" value="1"/>
</dbReference>
<dbReference type="Proteomes" id="UP000218231">
    <property type="component" value="Unassembled WGS sequence"/>
</dbReference>
<organism evidence="11 12">
    <name type="scientific">Diploscapter pachys</name>
    <dbReference type="NCBI Taxonomy" id="2018661"/>
    <lineage>
        <taxon>Eukaryota</taxon>
        <taxon>Metazoa</taxon>
        <taxon>Ecdysozoa</taxon>
        <taxon>Nematoda</taxon>
        <taxon>Chromadorea</taxon>
        <taxon>Rhabditida</taxon>
        <taxon>Rhabditina</taxon>
        <taxon>Rhabditomorpha</taxon>
        <taxon>Rhabditoidea</taxon>
        <taxon>Rhabditidae</taxon>
        <taxon>Diploscapter</taxon>
    </lineage>
</organism>
<name>A0A2A2JW54_9BILA</name>
<keyword evidence="7 9" id="KW-0804">Transcription</keyword>
<dbReference type="PROSITE" id="PS00900">
    <property type="entry name" value="RNA_POL_PHAGE_1"/>
    <property type="match status" value="1"/>
</dbReference>
<dbReference type="InterPro" id="IPR029262">
    <property type="entry name" value="RPOL_N"/>
</dbReference>
<dbReference type="Gene3D" id="1.10.150.20">
    <property type="entry name" value="5' to 3' exonuclease, C-terminal subdomain"/>
    <property type="match status" value="1"/>
</dbReference>
<reference evidence="11 12" key="1">
    <citation type="journal article" date="2017" name="Curr. Biol.">
        <title>Genome architecture and evolution of a unichromosomal asexual nematode.</title>
        <authorList>
            <person name="Fradin H."/>
            <person name="Zegar C."/>
            <person name="Gutwein M."/>
            <person name="Lucas J."/>
            <person name="Kovtun M."/>
            <person name="Corcoran D."/>
            <person name="Baugh L.R."/>
            <person name="Kiontke K."/>
            <person name="Gunsalus K."/>
            <person name="Fitch D.H."/>
            <person name="Piano F."/>
        </authorList>
    </citation>
    <scope>NUCLEOTIDE SEQUENCE [LARGE SCALE GENOMIC DNA]</scope>
    <source>
        <strain evidence="11">PF1309</strain>
    </source>
</reference>
<dbReference type="SUPFAM" id="SSF56672">
    <property type="entry name" value="DNA/RNA polymerases"/>
    <property type="match status" value="1"/>
</dbReference>
<dbReference type="GO" id="GO:0001018">
    <property type="term" value="F:mitochondrial promoter sequence-specific DNA binding"/>
    <property type="evidence" value="ECO:0007669"/>
    <property type="project" value="TreeGrafter"/>
</dbReference>
<evidence type="ECO:0000256" key="3">
    <source>
        <dbReference type="ARBA" id="ARBA00022478"/>
    </source>
</evidence>
<dbReference type="GO" id="GO:0034245">
    <property type="term" value="C:mitochondrial DNA-directed RNA polymerase complex"/>
    <property type="evidence" value="ECO:0007669"/>
    <property type="project" value="TreeGrafter"/>
</dbReference>
<evidence type="ECO:0000256" key="5">
    <source>
        <dbReference type="ARBA" id="ARBA00022695"/>
    </source>
</evidence>
<dbReference type="GO" id="GO:0006390">
    <property type="term" value="P:mitochondrial transcription"/>
    <property type="evidence" value="ECO:0007669"/>
    <property type="project" value="TreeGrafter"/>
</dbReference>
<evidence type="ECO:0000256" key="6">
    <source>
        <dbReference type="ARBA" id="ARBA00022946"/>
    </source>
</evidence>
<sequence>MWNRIRFIYEDCFNVAVLLQHSFSDYANKRKEPDAQLGLQKRIDEAKRRLKAISYIVNRNRSERGIYLNEEQQRLIQRTLKDWNIKLAGRKDGSVQGYDKSAELVKGLDEPAPSSSYYGNQYALDECTKEFYMNELEDHLNQEEQTWMGVKNILRPETASDKSGEDVIVEWKWKEKLEKRIAECMKERSHLPVWSVLSTSFTPSILATQLLSSLTAICSEGQNVMPINVFNFMLLHPVMQAIQQKFMENFQLDEKQLWRSVFSEYIRIFLDDEISRLHTHREWWQICCDKFDISPAFHFPMTTFESDLLLQLTSVLSQLIIESCTFPSQNANGRQEIRNAFAIKTVSFEEETSLSPEAIFTPARNSLAFLAFHFQIPPRPWIDAGVGGPWFSKTFDIIRNLYDFRELSSIGEMRARMQSPQQARPVFDALNQLGSTPWRINKDLLEVLKQVFSMSYNAKHESLLRPLAVPMHAVTVDVPQFQDHFPGKTRFQVVKENHPEYVDYSRKTAQSIKRRNEYNSLWCWMLYRVVLAERYKDCVLFFPHNMDFRGRVYPISPYLSHMGDDVSRSLLKFAKGRPLGKDGMRWLKLHCINLTGKLKRASIAEREQEVERLMPLIIDSAEKPLEGKRWWMESEEPWQTLAICFEIRDALKHPNTEEFLSTLPIHQDGSCNGLQHYAAMGRDREGGEQVNLVPCERPNDVYSDVAARVELKRIEDEKMEEGKDAEIARELRKAMSEAVPRKVIKQTVMTTVYGVTMYGAVLQIKRQLKALDIDNEHTGLFATYLAKKTFASLNDVFTSSMQLKDWFRSCARGISSLWRPVEWVTPLGLPVLQPYVKALHTQGHLVHKPVGSKQVDAFPPNFVHSLDSTHMMLTSLHCSRRGITYASVHDCFWTHACTVADMNEICREQFIALHSLPLVEKCAEDFKHKYLTPEMTKILPPEMLAKMQNLFTVQVKPGKLDLDEIRNSVYFFS</sequence>
<dbReference type="InterPro" id="IPR002092">
    <property type="entry name" value="DNA-dir_Rpol_phage-type"/>
</dbReference>
<evidence type="ECO:0000256" key="8">
    <source>
        <dbReference type="ARBA" id="ARBA00048552"/>
    </source>
</evidence>
<comment type="catalytic activity">
    <reaction evidence="8 9">
        <text>RNA(n) + a ribonucleoside 5'-triphosphate = RNA(n+1) + diphosphate</text>
        <dbReference type="Rhea" id="RHEA:21248"/>
        <dbReference type="Rhea" id="RHEA-COMP:14527"/>
        <dbReference type="Rhea" id="RHEA-COMP:17342"/>
        <dbReference type="ChEBI" id="CHEBI:33019"/>
        <dbReference type="ChEBI" id="CHEBI:61557"/>
        <dbReference type="ChEBI" id="CHEBI:140395"/>
        <dbReference type="EC" id="2.7.7.6"/>
    </reaction>
</comment>
<keyword evidence="12" id="KW-1185">Reference proteome</keyword>
<evidence type="ECO:0000259" key="10">
    <source>
        <dbReference type="SMART" id="SM01311"/>
    </source>
</evidence>
<dbReference type="EC" id="2.7.7.6" evidence="2 9"/>
<evidence type="ECO:0000256" key="4">
    <source>
        <dbReference type="ARBA" id="ARBA00022679"/>
    </source>
</evidence>